<dbReference type="Pfam" id="PF23559">
    <property type="entry name" value="WHD_DRP"/>
    <property type="match status" value="1"/>
</dbReference>
<dbReference type="PANTHER" id="PTHR23155:SF1192">
    <property type="entry name" value="DISEASE RESISTANCE PROTEIN RFL1-RELATED"/>
    <property type="match status" value="1"/>
</dbReference>
<feature type="domain" description="Disease resistance protein winged helix" evidence="4">
    <location>
        <begin position="179"/>
        <end position="246"/>
    </location>
</feature>
<dbReference type="KEGG" id="qsa:O6P43_018106"/>
<feature type="domain" description="NB-ARC" evidence="3">
    <location>
        <begin position="2"/>
        <end position="92"/>
    </location>
</feature>
<dbReference type="Gene3D" id="3.40.50.300">
    <property type="entry name" value="P-loop containing nucleotide triphosphate hydrolases"/>
    <property type="match status" value="1"/>
</dbReference>
<evidence type="ECO:0000313" key="6">
    <source>
        <dbReference type="Proteomes" id="UP001163823"/>
    </source>
</evidence>
<dbReference type="InterPro" id="IPR032675">
    <property type="entry name" value="LRR_dom_sf"/>
</dbReference>
<dbReference type="SUPFAM" id="SSF52540">
    <property type="entry name" value="P-loop containing nucleoside triphosphate hydrolases"/>
    <property type="match status" value="1"/>
</dbReference>
<proteinExistence type="predicted"/>
<dbReference type="EMBL" id="JARAOO010000007">
    <property type="protein sequence ID" value="KAJ7962952.1"/>
    <property type="molecule type" value="Genomic_DNA"/>
</dbReference>
<dbReference type="AlphaFoldDB" id="A0AAD7PPN7"/>
<dbReference type="Gene3D" id="1.10.8.430">
    <property type="entry name" value="Helical domain of apoptotic protease-activating factors"/>
    <property type="match status" value="1"/>
</dbReference>
<dbReference type="PANTHER" id="PTHR23155">
    <property type="entry name" value="DISEASE RESISTANCE PROTEIN RP"/>
    <property type="match status" value="1"/>
</dbReference>
<reference evidence="5" key="1">
    <citation type="journal article" date="2023" name="Science">
        <title>Elucidation of the pathway for biosynthesis of saponin adjuvants from the soapbark tree.</title>
        <authorList>
            <person name="Reed J."/>
            <person name="Orme A."/>
            <person name="El-Demerdash A."/>
            <person name="Owen C."/>
            <person name="Martin L.B.B."/>
            <person name="Misra R.C."/>
            <person name="Kikuchi S."/>
            <person name="Rejzek M."/>
            <person name="Martin A.C."/>
            <person name="Harkess A."/>
            <person name="Leebens-Mack J."/>
            <person name="Louveau T."/>
            <person name="Stephenson M.J."/>
            <person name="Osbourn A."/>
        </authorList>
    </citation>
    <scope>NUCLEOTIDE SEQUENCE</scope>
    <source>
        <strain evidence="5">S10</strain>
    </source>
</reference>
<dbReference type="Pfam" id="PF00931">
    <property type="entry name" value="NB-ARC"/>
    <property type="match status" value="1"/>
</dbReference>
<dbReference type="InterPro" id="IPR036388">
    <property type="entry name" value="WH-like_DNA-bd_sf"/>
</dbReference>
<evidence type="ECO:0000256" key="1">
    <source>
        <dbReference type="ARBA" id="ARBA00022737"/>
    </source>
</evidence>
<evidence type="ECO:0000259" key="3">
    <source>
        <dbReference type="Pfam" id="PF00931"/>
    </source>
</evidence>
<dbReference type="InterPro" id="IPR027417">
    <property type="entry name" value="P-loop_NTPase"/>
</dbReference>
<dbReference type="Proteomes" id="UP001163823">
    <property type="component" value="Chromosome 7"/>
</dbReference>
<protein>
    <submittedName>
        <fullName evidence="5">Disease resistance protein</fullName>
    </submittedName>
</protein>
<keyword evidence="6" id="KW-1185">Reference proteome</keyword>
<dbReference type="FunFam" id="1.10.8.430:FF:000003">
    <property type="entry name" value="Probable disease resistance protein At5g66910"/>
    <property type="match status" value="1"/>
</dbReference>
<dbReference type="InterPro" id="IPR042197">
    <property type="entry name" value="Apaf_helical"/>
</dbReference>
<dbReference type="PRINTS" id="PR00364">
    <property type="entry name" value="DISEASERSIST"/>
</dbReference>
<dbReference type="InterPro" id="IPR044974">
    <property type="entry name" value="Disease_R_plants"/>
</dbReference>
<dbReference type="GO" id="GO:0043531">
    <property type="term" value="F:ADP binding"/>
    <property type="evidence" value="ECO:0007669"/>
    <property type="project" value="InterPro"/>
</dbReference>
<gene>
    <name evidence="5" type="ORF">O6P43_018106</name>
</gene>
<dbReference type="FunFam" id="1.10.10.10:FF:000322">
    <property type="entry name" value="Probable disease resistance protein At1g63360"/>
    <property type="match status" value="1"/>
</dbReference>
<dbReference type="GO" id="GO:0098542">
    <property type="term" value="P:defense response to other organism"/>
    <property type="evidence" value="ECO:0007669"/>
    <property type="project" value="TreeGrafter"/>
</dbReference>
<accession>A0AAD7PPN7</accession>
<evidence type="ECO:0000256" key="2">
    <source>
        <dbReference type="ARBA" id="ARBA00022821"/>
    </source>
</evidence>
<sequence length="594" mass="67653">MWLNKNMDERAVNIFYMLKRKFVLLLDDVWKRLDILKLGVPLPDGNNVSKVVFTTRSEEVCGHMEAHRSIKMECLVTEKALELFEKKVGEGTLNSHPSIPHFAEQVAAKCKGLPLVLTTTGRAMANKKDPTQWKRVVEILKSYPSKVSGMVDEVFLILEFSYDCLPSATHKICFLYCSLFPEDHDIKKDELVELWIGEGFLDEFDNIYEARSEGEDIINCLKVACLLESNKTEDSVKMHDVIRDMALWVACEHGEKPKFVVNDGSTEAYNVNLAKWKEAERMSLWGSKSGDLPDEHFSPSLLTMLIRETKLETFPIGFFTSAQAIKVLDLSHNSALVELPAEIGELVNLHYLNLSYTGIRGLPIELKKLRSLRCFLLNNSLLLYFPTTVISSLLSLQMFSKLMTGNEYSVYLRYDERILLQELACLGHLNDISIVLYSASSVQVLLNSPQLQKGIKFLRVVCHFNSFDSLLLNMLFLSLRSMERLEILEISNFKSSESDQEDNRVQGMLHEYIPDNSKLTGHDNICNLRILLLIQCDMLDLTWLTHAPNLQSLKIVGCGLLEELIGEKFGAEQSQEVKWDVFGSLENLELRILP</sequence>
<keyword evidence="2" id="KW-0611">Plant defense</keyword>
<organism evidence="5 6">
    <name type="scientific">Quillaja saponaria</name>
    <name type="common">Soap bark tree</name>
    <dbReference type="NCBI Taxonomy" id="32244"/>
    <lineage>
        <taxon>Eukaryota</taxon>
        <taxon>Viridiplantae</taxon>
        <taxon>Streptophyta</taxon>
        <taxon>Embryophyta</taxon>
        <taxon>Tracheophyta</taxon>
        <taxon>Spermatophyta</taxon>
        <taxon>Magnoliopsida</taxon>
        <taxon>eudicotyledons</taxon>
        <taxon>Gunneridae</taxon>
        <taxon>Pentapetalae</taxon>
        <taxon>rosids</taxon>
        <taxon>fabids</taxon>
        <taxon>Fabales</taxon>
        <taxon>Quillajaceae</taxon>
        <taxon>Quillaja</taxon>
    </lineage>
</organism>
<dbReference type="Gene3D" id="1.10.10.10">
    <property type="entry name" value="Winged helix-like DNA-binding domain superfamily/Winged helix DNA-binding domain"/>
    <property type="match status" value="1"/>
</dbReference>
<dbReference type="InterPro" id="IPR058922">
    <property type="entry name" value="WHD_DRP"/>
</dbReference>
<keyword evidence="1" id="KW-0677">Repeat</keyword>
<name>A0AAD7PPN7_QUISA</name>
<comment type="caution">
    <text evidence="5">The sequence shown here is derived from an EMBL/GenBank/DDBJ whole genome shotgun (WGS) entry which is preliminary data.</text>
</comment>
<evidence type="ECO:0000313" key="5">
    <source>
        <dbReference type="EMBL" id="KAJ7962952.1"/>
    </source>
</evidence>
<evidence type="ECO:0000259" key="4">
    <source>
        <dbReference type="Pfam" id="PF23559"/>
    </source>
</evidence>
<dbReference type="Gene3D" id="3.80.10.10">
    <property type="entry name" value="Ribonuclease Inhibitor"/>
    <property type="match status" value="1"/>
</dbReference>
<dbReference type="SUPFAM" id="SSF52058">
    <property type="entry name" value="L domain-like"/>
    <property type="match status" value="1"/>
</dbReference>
<dbReference type="InterPro" id="IPR002182">
    <property type="entry name" value="NB-ARC"/>
</dbReference>